<feature type="binding site" evidence="7">
    <location>
        <position position="70"/>
    </location>
    <ligand>
        <name>Mg(2+)</name>
        <dbReference type="ChEBI" id="CHEBI:18420"/>
    </ligand>
</feature>
<dbReference type="GO" id="GO:0036220">
    <property type="term" value="F:ITP diphosphatase activity"/>
    <property type="evidence" value="ECO:0007669"/>
    <property type="project" value="UniProtKB-EC"/>
</dbReference>
<keyword evidence="5 7" id="KW-0460">Magnesium</keyword>
<dbReference type="HAMAP" id="MF_01405">
    <property type="entry name" value="Non_canon_purine_NTPase"/>
    <property type="match status" value="1"/>
</dbReference>
<evidence type="ECO:0000256" key="3">
    <source>
        <dbReference type="ARBA" id="ARBA00022741"/>
    </source>
</evidence>
<dbReference type="EC" id="3.6.1.66" evidence="7"/>
<evidence type="ECO:0000256" key="2">
    <source>
        <dbReference type="ARBA" id="ARBA00022723"/>
    </source>
</evidence>
<evidence type="ECO:0000256" key="5">
    <source>
        <dbReference type="ARBA" id="ARBA00022842"/>
    </source>
</evidence>
<dbReference type="InterPro" id="IPR029001">
    <property type="entry name" value="ITPase-like_fam"/>
</dbReference>
<evidence type="ECO:0000256" key="6">
    <source>
        <dbReference type="ARBA" id="ARBA00023080"/>
    </source>
</evidence>
<evidence type="ECO:0000256" key="8">
    <source>
        <dbReference type="RuleBase" id="RU003781"/>
    </source>
</evidence>
<feature type="binding site" evidence="7">
    <location>
        <begin position="153"/>
        <end position="156"/>
    </location>
    <ligand>
        <name>substrate</name>
    </ligand>
</feature>
<dbReference type="SUPFAM" id="SSF52972">
    <property type="entry name" value="ITPase-like"/>
    <property type="match status" value="1"/>
</dbReference>
<keyword evidence="6 7" id="KW-0546">Nucleotide metabolism</keyword>
<feature type="binding site" evidence="7">
    <location>
        <position position="71"/>
    </location>
    <ligand>
        <name>substrate</name>
    </ligand>
</feature>
<evidence type="ECO:0000256" key="7">
    <source>
        <dbReference type="HAMAP-Rule" id="MF_01405"/>
    </source>
</evidence>
<comment type="caution">
    <text evidence="9">The sequence shown here is derived from an EMBL/GenBank/DDBJ whole genome shotgun (WGS) entry which is preliminary data.</text>
</comment>
<dbReference type="PANTHER" id="PTHR11067">
    <property type="entry name" value="INOSINE TRIPHOSPHATE PYROPHOSPHATASE/HAM1 PROTEIN"/>
    <property type="match status" value="1"/>
</dbReference>
<dbReference type="InterPro" id="IPR002637">
    <property type="entry name" value="RdgB/HAM1"/>
</dbReference>
<dbReference type="Pfam" id="PF01725">
    <property type="entry name" value="Ham1p_like"/>
    <property type="match status" value="1"/>
</dbReference>
<keyword evidence="10" id="KW-1185">Reference proteome</keyword>
<keyword evidence="2 7" id="KW-0479">Metal-binding</keyword>
<name>A0ABW9GYZ9_9FIRM</name>
<feature type="binding site" evidence="7">
    <location>
        <position position="176"/>
    </location>
    <ligand>
        <name>substrate</name>
    </ligand>
</feature>
<feature type="binding site" evidence="7">
    <location>
        <begin position="8"/>
        <end position="13"/>
    </location>
    <ligand>
        <name>substrate</name>
    </ligand>
</feature>
<comment type="cofactor">
    <cofactor evidence="7">
        <name>Mg(2+)</name>
        <dbReference type="ChEBI" id="CHEBI:18420"/>
    </cofactor>
    <text evidence="7">Binds 1 Mg(2+) ion per subunit.</text>
</comment>
<dbReference type="PANTHER" id="PTHR11067:SF9">
    <property type="entry name" value="INOSINE TRIPHOSPHATE PYROPHOSPHATASE"/>
    <property type="match status" value="1"/>
</dbReference>
<proteinExistence type="inferred from homology"/>
<comment type="catalytic activity">
    <reaction evidence="7">
        <text>dITP + H2O = dIMP + diphosphate + H(+)</text>
        <dbReference type="Rhea" id="RHEA:28342"/>
        <dbReference type="ChEBI" id="CHEBI:15377"/>
        <dbReference type="ChEBI" id="CHEBI:15378"/>
        <dbReference type="ChEBI" id="CHEBI:33019"/>
        <dbReference type="ChEBI" id="CHEBI:61194"/>
        <dbReference type="ChEBI" id="CHEBI:61382"/>
        <dbReference type="EC" id="3.6.1.66"/>
    </reaction>
</comment>
<comment type="subunit">
    <text evidence="7">Homodimer.</text>
</comment>
<dbReference type="RefSeq" id="WP_408976759.1">
    <property type="nucleotide sequence ID" value="NZ_JBJUVG010000002.1"/>
</dbReference>
<dbReference type="EMBL" id="JBJUVG010000002">
    <property type="protein sequence ID" value="MFM9413141.1"/>
    <property type="molecule type" value="Genomic_DNA"/>
</dbReference>
<accession>A0ABW9GYZ9</accession>
<comment type="catalytic activity">
    <reaction evidence="7">
        <text>XTP + H2O = XMP + diphosphate + H(+)</text>
        <dbReference type="Rhea" id="RHEA:28610"/>
        <dbReference type="ChEBI" id="CHEBI:15377"/>
        <dbReference type="ChEBI" id="CHEBI:15378"/>
        <dbReference type="ChEBI" id="CHEBI:33019"/>
        <dbReference type="ChEBI" id="CHEBI:57464"/>
        <dbReference type="ChEBI" id="CHEBI:61314"/>
        <dbReference type="EC" id="3.6.1.66"/>
    </reaction>
</comment>
<comment type="caution">
    <text evidence="7">Lacks conserved residue(s) required for the propagation of feature annotation.</text>
</comment>
<dbReference type="InterPro" id="IPR020922">
    <property type="entry name" value="dITP/XTP_pyrophosphatase"/>
</dbReference>
<gene>
    <name evidence="9" type="ORF">ACKQTC_02000</name>
</gene>
<evidence type="ECO:0000256" key="1">
    <source>
        <dbReference type="ARBA" id="ARBA00008023"/>
    </source>
</evidence>
<dbReference type="NCBIfam" id="TIGR00042">
    <property type="entry name" value="RdgB/HAM1 family non-canonical purine NTP pyrophosphatase"/>
    <property type="match status" value="1"/>
</dbReference>
<feature type="active site" description="Proton acceptor" evidence="7">
    <location>
        <position position="70"/>
    </location>
</feature>
<reference evidence="9 10" key="1">
    <citation type="journal article" date="2016" name="Int. J. Syst. Evol. Microbiol.">
        <title>Peptococcus simiae sp. nov., isolated from rhesus macaque faeces and emended description of the genus Peptococcus.</title>
        <authorList>
            <person name="Shkoporov A.N."/>
            <person name="Efimov B.A."/>
            <person name="Kondova I."/>
            <person name="Ouwerling B."/>
            <person name="Chaplin A.V."/>
            <person name="Shcherbakova V.A."/>
            <person name="Langermans J.A.M."/>
        </authorList>
    </citation>
    <scope>NUCLEOTIDE SEQUENCE [LARGE SCALE GENOMIC DNA]</scope>
    <source>
        <strain evidence="9 10">M108</strain>
    </source>
</reference>
<keyword evidence="3 7" id="KW-0547">Nucleotide-binding</keyword>
<comment type="similarity">
    <text evidence="1 7 8">Belongs to the HAM1 NTPase family.</text>
</comment>
<comment type="function">
    <text evidence="7">Pyrophosphatase that catalyzes the hydrolysis of nucleoside triphosphates to their monophosphate derivatives, with a high preference for the non-canonical purine nucleotides XTP (xanthosine triphosphate), dITP (deoxyinosine triphosphate) and ITP. Seems to function as a house-cleaning enzyme that removes non-canonical purine nucleotides from the nucleotide pool, thus preventing their incorporation into DNA/RNA and avoiding chromosomal lesions.</text>
</comment>
<protein>
    <recommendedName>
        <fullName evidence="7">dITP/XTP pyrophosphatase</fullName>
        <ecNumber evidence="7">3.6.1.66</ecNumber>
    </recommendedName>
    <alternativeName>
        <fullName evidence="7">Non-canonical purine NTP pyrophosphatase</fullName>
    </alternativeName>
    <alternativeName>
        <fullName evidence="7">Non-standard purine NTP pyrophosphatase</fullName>
    </alternativeName>
    <alternativeName>
        <fullName evidence="7">Nucleoside-triphosphate diphosphatase</fullName>
    </alternativeName>
    <alternativeName>
        <fullName evidence="7">Nucleoside-triphosphate pyrophosphatase</fullName>
        <shortName evidence="7">NTPase</shortName>
    </alternativeName>
</protein>
<comment type="catalytic activity">
    <reaction evidence="7">
        <text>ITP + H2O = IMP + diphosphate + H(+)</text>
        <dbReference type="Rhea" id="RHEA:29399"/>
        <dbReference type="ChEBI" id="CHEBI:15377"/>
        <dbReference type="ChEBI" id="CHEBI:15378"/>
        <dbReference type="ChEBI" id="CHEBI:33019"/>
        <dbReference type="ChEBI" id="CHEBI:58053"/>
        <dbReference type="ChEBI" id="CHEBI:61402"/>
        <dbReference type="EC" id="3.6.1.66"/>
    </reaction>
</comment>
<sequence length="206" mass="21957">MIKLVLATHNEKKRKEMEALLAHLPFEVESLAAYPAVGEIVEDGETFQENAAIKAQTVARLTGQLALADDSGLVVEALDGAPGIYSARYAGFAHDDAANNKKLLADLADTPNDKRQAHFVCVLALALPDQSPIFVEGRLDGVILRSPAGANGFGYDPLFLVPEAMKTLAEMGPAEKNTISHRARACAKAVPILQTFAQTGHLAQEG</sequence>
<dbReference type="Gene3D" id="3.90.950.10">
    <property type="match status" value="1"/>
</dbReference>
<evidence type="ECO:0000256" key="4">
    <source>
        <dbReference type="ARBA" id="ARBA00022801"/>
    </source>
</evidence>
<dbReference type="NCBIfam" id="NF011397">
    <property type="entry name" value="PRK14822.1"/>
    <property type="match status" value="1"/>
</dbReference>
<dbReference type="Proteomes" id="UP001631949">
    <property type="component" value="Unassembled WGS sequence"/>
</dbReference>
<evidence type="ECO:0000313" key="9">
    <source>
        <dbReference type="EMBL" id="MFM9413141.1"/>
    </source>
</evidence>
<feature type="binding site" evidence="7">
    <location>
        <begin position="181"/>
        <end position="182"/>
    </location>
    <ligand>
        <name>substrate</name>
    </ligand>
</feature>
<organism evidence="9 10">
    <name type="scientific">Peptococcus simiae</name>
    <dbReference type="NCBI Taxonomy" id="1643805"/>
    <lineage>
        <taxon>Bacteria</taxon>
        <taxon>Bacillati</taxon>
        <taxon>Bacillota</taxon>
        <taxon>Clostridia</taxon>
        <taxon>Eubacteriales</taxon>
        <taxon>Peptococcaceae</taxon>
        <taxon>Peptococcus</taxon>
    </lineage>
</organism>
<evidence type="ECO:0000313" key="10">
    <source>
        <dbReference type="Proteomes" id="UP001631949"/>
    </source>
</evidence>
<dbReference type="CDD" id="cd00515">
    <property type="entry name" value="HAM1"/>
    <property type="match status" value="1"/>
</dbReference>
<keyword evidence="4 7" id="KW-0378">Hydrolase</keyword>